<gene>
    <name evidence="1" type="ORF">CBR_g31230</name>
</gene>
<dbReference type="AlphaFoldDB" id="A0A388JXP5"/>
<dbReference type="Gramene" id="GBG62594">
    <property type="protein sequence ID" value="GBG62594"/>
    <property type="gene ID" value="CBR_g31230"/>
</dbReference>
<protein>
    <recommendedName>
        <fullName evidence="3">Ubiquitin-like protease family profile domain-containing protein</fullName>
    </recommendedName>
</protein>
<reference evidence="1 2" key="1">
    <citation type="journal article" date="2018" name="Cell">
        <title>The Chara Genome: Secondary Complexity and Implications for Plant Terrestrialization.</title>
        <authorList>
            <person name="Nishiyama T."/>
            <person name="Sakayama H."/>
            <person name="Vries J.D."/>
            <person name="Buschmann H."/>
            <person name="Saint-Marcoux D."/>
            <person name="Ullrich K.K."/>
            <person name="Haas F.B."/>
            <person name="Vanderstraeten L."/>
            <person name="Becker D."/>
            <person name="Lang D."/>
            <person name="Vosolsobe S."/>
            <person name="Rombauts S."/>
            <person name="Wilhelmsson P.K.I."/>
            <person name="Janitza P."/>
            <person name="Kern R."/>
            <person name="Heyl A."/>
            <person name="Rumpler F."/>
            <person name="Villalobos L.I.A.C."/>
            <person name="Clay J.M."/>
            <person name="Skokan R."/>
            <person name="Toyoda A."/>
            <person name="Suzuki Y."/>
            <person name="Kagoshima H."/>
            <person name="Schijlen E."/>
            <person name="Tajeshwar N."/>
            <person name="Catarino B."/>
            <person name="Hetherington A.J."/>
            <person name="Saltykova A."/>
            <person name="Bonnot C."/>
            <person name="Breuninger H."/>
            <person name="Symeonidi A."/>
            <person name="Radhakrishnan G.V."/>
            <person name="Van Nieuwerburgh F."/>
            <person name="Deforce D."/>
            <person name="Chang C."/>
            <person name="Karol K.G."/>
            <person name="Hedrich R."/>
            <person name="Ulvskov P."/>
            <person name="Glockner G."/>
            <person name="Delwiche C.F."/>
            <person name="Petrasek J."/>
            <person name="Van de Peer Y."/>
            <person name="Friml J."/>
            <person name="Beilby M."/>
            <person name="Dolan L."/>
            <person name="Kohara Y."/>
            <person name="Sugano S."/>
            <person name="Fujiyama A."/>
            <person name="Delaux P.-M."/>
            <person name="Quint M."/>
            <person name="TheiBen G."/>
            <person name="Hagemann M."/>
            <person name="Harholt J."/>
            <person name="Dunand C."/>
            <person name="Zachgo S."/>
            <person name="Langdale J."/>
            <person name="Maumus F."/>
            <person name="Straeten D.V.D."/>
            <person name="Gould S.B."/>
            <person name="Rensing S.A."/>
        </authorList>
    </citation>
    <scope>NUCLEOTIDE SEQUENCE [LARGE SCALE GENOMIC DNA]</scope>
    <source>
        <strain evidence="1 2">S276</strain>
    </source>
</reference>
<evidence type="ECO:0000313" key="2">
    <source>
        <dbReference type="Proteomes" id="UP000265515"/>
    </source>
</evidence>
<evidence type="ECO:0000313" key="1">
    <source>
        <dbReference type="EMBL" id="GBG62594.1"/>
    </source>
</evidence>
<keyword evidence="2" id="KW-1185">Reference proteome</keyword>
<organism evidence="1 2">
    <name type="scientific">Chara braunii</name>
    <name type="common">Braun's stonewort</name>
    <dbReference type="NCBI Taxonomy" id="69332"/>
    <lineage>
        <taxon>Eukaryota</taxon>
        <taxon>Viridiplantae</taxon>
        <taxon>Streptophyta</taxon>
        <taxon>Charophyceae</taxon>
        <taxon>Charales</taxon>
        <taxon>Characeae</taxon>
        <taxon>Chara</taxon>
    </lineage>
</organism>
<accession>A0A388JXP5</accession>
<evidence type="ECO:0008006" key="3">
    <source>
        <dbReference type="Google" id="ProtNLM"/>
    </source>
</evidence>
<dbReference type="Proteomes" id="UP000265515">
    <property type="component" value="Unassembled WGS sequence"/>
</dbReference>
<sequence>MECPYFLKLFVHEILGAVDQLRDDLRRISSNAQHIMWDKRKDHTTYLPVYIIPVDALHSTKDLTHAVRKLSCHLAVLDLAPLKNLDAWNDQRFRELRQMMTVLCGSHWALIVFSALKVEETVLRNVFRWDSVRILPRRWRRYSEAASSCTQVGNLPLRGHDSMTIVLHDTENDFKKVTVAKPRRKGKVLFVQCTKKVIGMRGDSKPVYGIWEREPAKMKDLCTWFSKEGEGVLLLGNVQAGTTWDLLRSGHHVVACDGSSNLMEYSTLFIDRHVNNPDNRCHFERPRPQHRADRDMFLKLDKKRDSLWSYLFCNAPATPTDADYLHRKVIAIQHLQGYHNVKRGTIEIFLGRCEHLWFERKRDKLYAKVYCEVMDVGEQFNIMDNEEETEDEEIDLPLSGTHHNAVIEETPSLSALGGQQAMEEDVGGNIASTRTENVMCGTTPNTAGAMEGSTSKCGMKEATPGFISLVRRVCNDIEGATDGETQNVAHADKESEDGPYGMDIEDDHLFHIPDDAPKQLAPGDSISYDMKEMKGGPHFLDIKYKESHEHEWGHHIV</sequence>
<proteinExistence type="predicted"/>
<dbReference type="EMBL" id="BFEA01000030">
    <property type="protein sequence ID" value="GBG62594.1"/>
    <property type="molecule type" value="Genomic_DNA"/>
</dbReference>
<comment type="caution">
    <text evidence="1">The sequence shown here is derived from an EMBL/GenBank/DDBJ whole genome shotgun (WGS) entry which is preliminary data.</text>
</comment>
<name>A0A388JXP5_CHABU</name>